<dbReference type="Proteomes" id="UP000006222">
    <property type="component" value="Unassembled WGS sequence"/>
</dbReference>
<accession>F2ASY6</accession>
<sequence>MIAAIGATKTPRYDVVFPCNSNVSRCGYFRDFAIKGDWGAVSK</sequence>
<reference evidence="1 2" key="1">
    <citation type="journal article" date="2013" name="Mar. Genomics">
        <title>Expression of sulfatases in Rhodopirellula baltica and the diversity of sulfatases in the genus Rhodopirellula.</title>
        <authorList>
            <person name="Wegner C.E."/>
            <person name="Richter-Heitmann T."/>
            <person name="Klindworth A."/>
            <person name="Klockow C."/>
            <person name="Richter M."/>
            <person name="Achstetter T."/>
            <person name="Glockner F.O."/>
            <person name="Harder J."/>
        </authorList>
    </citation>
    <scope>NUCLEOTIDE SEQUENCE [LARGE SCALE GENOMIC DNA]</scope>
    <source>
        <strain evidence="1 2">WH47</strain>
    </source>
</reference>
<organism evidence="1 2">
    <name type="scientific">Rhodopirellula baltica WH47</name>
    <dbReference type="NCBI Taxonomy" id="991778"/>
    <lineage>
        <taxon>Bacteria</taxon>
        <taxon>Pseudomonadati</taxon>
        <taxon>Planctomycetota</taxon>
        <taxon>Planctomycetia</taxon>
        <taxon>Pirellulales</taxon>
        <taxon>Pirellulaceae</taxon>
        <taxon>Rhodopirellula</taxon>
    </lineage>
</organism>
<dbReference type="EMBL" id="AFAR01000154">
    <property type="protein sequence ID" value="EGF27279.1"/>
    <property type="molecule type" value="Genomic_DNA"/>
</dbReference>
<protein>
    <submittedName>
        <fullName evidence="1">Uncharacterized protein</fullName>
    </submittedName>
</protein>
<comment type="caution">
    <text evidence="1">The sequence shown here is derived from an EMBL/GenBank/DDBJ whole genome shotgun (WGS) entry which is preliminary data.</text>
</comment>
<dbReference type="PATRIC" id="fig|991778.3.peg.3003"/>
<name>F2ASY6_RHOBT</name>
<dbReference type="AlphaFoldDB" id="F2ASY6"/>
<evidence type="ECO:0000313" key="1">
    <source>
        <dbReference type="EMBL" id="EGF27279.1"/>
    </source>
</evidence>
<gene>
    <name evidence="1" type="ORF">RBWH47_00685</name>
</gene>
<evidence type="ECO:0000313" key="2">
    <source>
        <dbReference type="Proteomes" id="UP000006222"/>
    </source>
</evidence>
<proteinExistence type="predicted"/>